<evidence type="ECO:0000259" key="9">
    <source>
        <dbReference type="Pfam" id="PF25198"/>
    </source>
</evidence>
<dbReference type="GO" id="GO:0009847">
    <property type="term" value="P:spore germination"/>
    <property type="evidence" value="ECO:0007669"/>
    <property type="project" value="InterPro"/>
</dbReference>
<evidence type="ECO:0000313" key="10">
    <source>
        <dbReference type="EMBL" id="MCY9595726.1"/>
    </source>
</evidence>
<dbReference type="AlphaFoldDB" id="A0A410WT17"/>
<keyword evidence="7" id="KW-0449">Lipoprotein</keyword>
<keyword evidence="13" id="KW-1185">Reference proteome</keyword>
<dbReference type="InterPro" id="IPR046953">
    <property type="entry name" value="Spore_GerAC-like_C"/>
</dbReference>
<dbReference type="Gene3D" id="3.30.300.210">
    <property type="entry name" value="Nutrient germinant receptor protein C, domain 3"/>
    <property type="match status" value="1"/>
</dbReference>
<evidence type="ECO:0000256" key="5">
    <source>
        <dbReference type="ARBA" id="ARBA00023136"/>
    </source>
</evidence>
<reference evidence="11 12" key="1">
    <citation type="submission" date="2018-01" db="EMBL/GenBank/DDBJ databases">
        <title>The whole genome sequencing and assembly of Paenibacillus chitinolyticus KCCM 41400 strain.</title>
        <authorList>
            <person name="Kim J.-Y."/>
            <person name="Park M.-K."/>
            <person name="Lee Y.-J."/>
            <person name="Yi H."/>
            <person name="Bahn Y.-S."/>
            <person name="Kim J.F."/>
            <person name="Lee D.-W."/>
        </authorList>
    </citation>
    <scope>NUCLEOTIDE SEQUENCE [LARGE SCALE GENOMIC DNA]</scope>
    <source>
        <strain evidence="11 12">KCCM 41400</strain>
    </source>
</reference>
<dbReference type="PROSITE" id="PS51257">
    <property type="entry name" value="PROKAR_LIPOPROTEIN"/>
    <property type="match status" value="1"/>
</dbReference>
<dbReference type="GO" id="GO:0016020">
    <property type="term" value="C:membrane"/>
    <property type="evidence" value="ECO:0007669"/>
    <property type="project" value="UniProtKB-SubCell"/>
</dbReference>
<dbReference type="Proteomes" id="UP001527202">
    <property type="component" value="Unassembled WGS sequence"/>
</dbReference>
<dbReference type="EMBL" id="JAMDMJ010000008">
    <property type="protein sequence ID" value="MCY9595726.1"/>
    <property type="molecule type" value="Genomic_DNA"/>
</dbReference>
<keyword evidence="3" id="KW-0309">Germination</keyword>
<evidence type="ECO:0000313" key="13">
    <source>
        <dbReference type="Proteomes" id="UP001527202"/>
    </source>
</evidence>
<dbReference type="Pfam" id="PF05504">
    <property type="entry name" value="Spore_GerAC"/>
    <property type="match status" value="1"/>
</dbReference>
<name>A0A410WT17_9BACL</name>
<dbReference type="RefSeq" id="WP_042229314.1">
    <property type="nucleotide sequence ID" value="NZ_CP026520.1"/>
</dbReference>
<dbReference type="GeneID" id="95374625"/>
<proteinExistence type="inferred from homology"/>
<comment type="subcellular location">
    <subcellularLocation>
        <location evidence="1">Membrane</location>
        <topology evidence="1">Lipid-anchor</topology>
    </subcellularLocation>
</comment>
<dbReference type="InterPro" id="IPR038501">
    <property type="entry name" value="Spore_GerAC_C_sf"/>
</dbReference>
<dbReference type="PANTHER" id="PTHR35789">
    <property type="entry name" value="SPORE GERMINATION PROTEIN B3"/>
    <property type="match status" value="1"/>
</dbReference>
<evidence type="ECO:0000313" key="12">
    <source>
        <dbReference type="Proteomes" id="UP000288943"/>
    </source>
</evidence>
<dbReference type="KEGG" id="pchi:PC41400_07305"/>
<dbReference type="OrthoDB" id="9816067at2"/>
<evidence type="ECO:0000256" key="1">
    <source>
        <dbReference type="ARBA" id="ARBA00004635"/>
    </source>
</evidence>
<comment type="similarity">
    <text evidence="2">Belongs to the GerABKC lipoprotein family.</text>
</comment>
<keyword evidence="4" id="KW-0732">Signal</keyword>
<keyword evidence="6" id="KW-0564">Palmitate</keyword>
<dbReference type="Proteomes" id="UP000288943">
    <property type="component" value="Chromosome"/>
</dbReference>
<evidence type="ECO:0000256" key="7">
    <source>
        <dbReference type="ARBA" id="ARBA00023288"/>
    </source>
</evidence>
<dbReference type="Pfam" id="PF25198">
    <property type="entry name" value="Spore_GerAC_N"/>
    <property type="match status" value="1"/>
</dbReference>
<dbReference type="NCBIfam" id="TIGR02887">
    <property type="entry name" value="spore_ger_x_C"/>
    <property type="match status" value="1"/>
</dbReference>
<protein>
    <submittedName>
        <fullName evidence="11">Ger(X)C family spore germination protein</fullName>
    </submittedName>
</protein>
<sequence>MHPIRARLPLLLLTVPLLSLLLAGCWDRQEIEDRALILGMAIDRAENPANMQSKDQVNHLEPNPIPADKMIRVTASIAVPGRIPLGPGEGGGGSGGQDTTKPVWVVSVFGHTVNDALNNLQQQIADPKFLIHLRVIIVSEEVAYDTLEHINDYFRRDSEVRRRTWLLISKGEAARFLNVAPPLERVPTLYVLAMLDKSVQLGKFPRDYIGSFWSTQSKQGQEGYLPYVDIRRNENILIGGMALFRNNKMVGTSEPLEIGAFMAVKEMNPAGYSPLVDVPGIGPVMATTTLRKSRIDLEMKNGSPRFKVKIYLEQDLQEKYFEDSVIDEKAISKIEETISKEANKIILNFIRKTQRMKSDVFGFGEHIRAKEHAYWSARIGSKEKWETHYAVLPVEVQTTVRINRTGMQFR</sequence>
<feature type="domain" description="Spore germination GerAC-like C-terminal" evidence="8">
    <location>
        <begin position="240"/>
        <end position="406"/>
    </location>
</feature>
<dbReference type="InterPro" id="IPR008844">
    <property type="entry name" value="Spore_GerAC-like"/>
</dbReference>
<keyword evidence="5" id="KW-0472">Membrane</keyword>
<accession>A0A410WT17</accession>
<evidence type="ECO:0000256" key="2">
    <source>
        <dbReference type="ARBA" id="ARBA00007886"/>
    </source>
</evidence>
<dbReference type="EMBL" id="CP026520">
    <property type="protein sequence ID" value="QAV17481.1"/>
    <property type="molecule type" value="Genomic_DNA"/>
</dbReference>
<organism evidence="11 12">
    <name type="scientific">Paenibacillus chitinolyticus</name>
    <dbReference type="NCBI Taxonomy" id="79263"/>
    <lineage>
        <taxon>Bacteria</taxon>
        <taxon>Bacillati</taxon>
        <taxon>Bacillota</taxon>
        <taxon>Bacilli</taxon>
        <taxon>Bacillales</taxon>
        <taxon>Paenibacillaceae</taxon>
        <taxon>Paenibacillus</taxon>
    </lineage>
</organism>
<dbReference type="PANTHER" id="PTHR35789:SF1">
    <property type="entry name" value="SPORE GERMINATION PROTEIN B3"/>
    <property type="match status" value="1"/>
</dbReference>
<evidence type="ECO:0000259" key="8">
    <source>
        <dbReference type="Pfam" id="PF05504"/>
    </source>
</evidence>
<evidence type="ECO:0000256" key="3">
    <source>
        <dbReference type="ARBA" id="ARBA00022544"/>
    </source>
</evidence>
<evidence type="ECO:0000256" key="6">
    <source>
        <dbReference type="ARBA" id="ARBA00023139"/>
    </source>
</evidence>
<evidence type="ECO:0000313" key="11">
    <source>
        <dbReference type="EMBL" id="QAV17481.1"/>
    </source>
</evidence>
<reference evidence="10 13" key="2">
    <citation type="submission" date="2022-05" db="EMBL/GenBank/DDBJ databases">
        <title>Genome Sequencing of Bee-Associated Microbes.</title>
        <authorList>
            <person name="Dunlap C."/>
        </authorList>
    </citation>
    <scope>NUCLEOTIDE SEQUENCE [LARGE SCALE GENOMIC DNA]</scope>
    <source>
        <strain evidence="10 13">NRRL B-23120</strain>
    </source>
</reference>
<evidence type="ECO:0000256" key="4">
    <source>
        <dbReference type="ARBA" id="ARBA00022729"/>
    </source>
</evidence>
<feature type="domain" description="Spore germination protein N-terminal" evidence="9">
    <location>
        <begin position="27"/>
        <end position="230"/>
    </location>
</feature>
<dbReference type="InterPro" id="IPR057336">
    <property type="entry name" value="GerAC_N"/>
</dbReference>
<gene>
    <name evidence="10" type="ORF">M5X16_08070</name>
    <name evidence="11" type="ORF">PC41400_07305</name>
</gene>